<protein>
    <submittedName>
        <fullName evidence="1">Uncharacterized protein</fullName>
    </submittedName>
</protein>
<dbReference type="RefSeq" id="WP_171652490.1">
    <property type="nucleotide sequence ID" value="NZ_WHOD01000055.1"/>
</dbReference>
<organism evidence="1 2">
    <name type="scientific">Paenibacillus foliorum</name>
    <dbReference type="NCBI Taxonomy" id="2654974"/>
    <lineage>
        <taxon>Bacteria</taxon>
        <taxon>Bacillati</taxon>
        <taxon>Bacillota</taxon>
        <taxon>Bacilli</taxon>
        <taxon>Bacillales</taxon>
        <taxon>Paenibacillaceae</taxon>
        <taxon>Paenibacillus</taxon>
    </lineage>
</organism>
<gene>
    <name evidence="1" type="ORF">GC093_13840</name>
</gene>
<evidence type="ECO:0000313" key="2">
    <source>
        <dbReference type="Proteomes" id="UP000641588"/>
    </source>
</evidence>
<evidence type="ECO:0000313" key="1">
    <source>
        <dbReference type="EMBL" id="NOU94292.1"/>
    </source>
</evidence>
<comment type="caution">
    <text evidence="1">The sequence shown here is derived from an EMBL/GenBank/DDBJ whole genome shotgun (WGS) entry which is preliminary data.</text>
</comment>
<sequence>MNPKRILMISTMTLSITIIGGLWNEEARAKASHGQPENFEAQSVQVAAKDEFLQVLGASSDEDVYNSLLEGKSLADIADKNNEDVKHIINLQIAELTKQLDSRFANGSISPTEYQLQKQEFADIIKKSVFGEANTYPTV</sequence>
<dbReference type="EMBL" id="WHOD01000055">
    <property type="protein sequence ID" value="NOU94292.1"/>
    <property type="molecule type" value="Genomic_DNA"/>
</dbReference>
<dbReference type="Proteomes" id="UP000641588">
    <property type="component" value="Unassembled WGS sequence"/>
</dbReference>
<dbReference type="AlphaFoldDB" id="A0A972GUZ0"/>
<keyword evidence="2" id="KW-1185">Reference proteome</keyword>
<proteinExistence type="predicted"/>
<accession>A0A972GUZ0</accession>
<name>A0A972GUZ0_9BACL</name>
<reference evidence="1" key="1">
    <citation type="submission" date="2019-10" db="EMBL/GenBank/DDBJ databases">
        <title>Description of Paenibacillus glebae sp. nov.</title>
        <authorList>
            <person name="Carlier A."/>
            <person name="Qi S."/>
        </authorList>
    </citation>
    <scope>NUCLEOTIDE SEQUENCE</scope>
    <source>
        <strain evidence="1">LMG 31456</strain>
    </source>
</reference>